<dbReference type="Gene3D" id="2.160.10.10">
    <property type="entry name" value="Hexapeptide repeat proteins"/>
    <property type="match status" value="1"/>
</dbReference>
<protein>
    <recommendedName>
        <fullName evidence="2">Gamma carbonic anhydrase family protein</fullName>
    </recommendedName>
</protein>
<organism evidence="1">
    <name type="scientific">metagenome</name>
    <dbReference type="NCBI Taxonomy" id="256318"/>
    <lineage>
        <taxon>unclassified sequences</taxon>
        <taxon>metagenomes</taxon>
    </lineage>
</organism>
<dbReference type="PANTHER" id="PTHR13061:SF29">
    <property type="entry name" value="GAMMA CARBONIC ANHYDRASE-LIKE 1, MITOCHONDRIAL-RELATED"/>
    <property type="match status" value="1"/>
</dbReference>
<proteinExistence type="predicted"/>
<dbReference type="InterPro" id="IPR047324">
    <property type="entry name" value="LbH_gamma_CA-like"/>
</dbReference>
<evidence type="ECO:0008006" key="2">
    <source>
        <dbReference type="Google" id="ProtNLM"/>
    </source>
</evidence>
<accession>A0A380THF0</accession>
<dbReference type="InterPro" id="IPR050484">
    <property type="entry name" value="Transf_Hexapept/Carb_Anhydrase"/>
</dbReference>
<dbReference type="EMBL" id="UIDG01000304">
    <property type="protein sequence ID" value="SUS07074.1"/>
    <property type="molecule type" value="Genomic_DNA"/>
</dbReference>
<evidence type="ECO:0000313" key="1">
    <source>
        <dbReference type="EMBL" id="SUS07074.1"/>
    </source>
</evidence>
<name>A0A380THF0_9ZZZZ</name>
<gene>
    <name evidence="1" type="ORF">DF3PB_3720004</name>
</gene>
<dbReference type="SUPFAM" id="SSF51161">
    <property type="entry name" value="Trimeric LpxA-like enzymes"/>
    <property type="match status" value="1"/>
</dbReference>
<sequence>MAGIILPYRDILPKIAPSAFIAPTATVIGDVEIGEDAGIWFGCIIRGDVNIIRIGARTNIQDGTIIHVSKDGQGTFIGDEVTLGHMVLLHACTLQSGCFIGMRATIMDDCVVETGGMLAAGALLTPGRRIATGQLWAGSPARLMRDVGDAERAVIARTIPRYVGLAKEHRDAVAAGERA</sequence>
<dbReference type="InterPro" id="IPR011004">
    <property type="entry name" value="Trimer_LpxA-like_sf"/>
</dbReference>
<dbReference type="AlphaFoldDB" id="A0A380THF0"/>
<dbReference type="PANTHER" id="PTHR13061">
    <property type="entry name" value="DYNACTIN SUBUNIT P25"/>
    <property type="match status" value="1"/>
</dbReference>
<dbReference type="CDD" id="cd04645">
    <property type="entry name" value="LbH_gamma_CA_like"/>
    <property type="match status" value="1"/>
</dbReference>
<reference evidence="1" key="1">
    <citation type="submission" date="2018-07" db="EMBL/GenBank/DDBJ databases">
        <authorList>
            <person name="Quirk P.G."/>
            <person name="Krulwich T.A."/>
        </authorList>
    </citation>
    <scope>NUCLEOTIDE SEQUENCE</scope>
</reference>